<name>A0A0K2UFR0_LEPSM</name>
<reference evidence="1" key="1">
    <citation type="submission" date="2014-05" db="EMBL/GenBank/DDBJ databases">
        <authorList>
            <person name="Chronopoulou M."/>
        </authorList>
    </citation>
    <scope>NUCLEOTIDE SEQUENCE</scope>
    <source>
        <tissue evidence="1">Whole organism</tissue>
    </source>
</reference>
<accession>A0A0K2UFR0</accession>
<evidence type="ECO:0000313" key="1">
    <source>
        <dbReference type="EMBL" id="CDW37054.1"/>
    </source>
</evidence>
<proteinExistence type="predicted"/>
<sequence>MLCLKSISEINTLLSLLFKVGRISYAHT</sequence>
<dbReference type="AlphaFoldDB" id="A0A0K2UFR0"/>
<protein>
    <submittedName>
        <fullName evidence="1">Uncharacterized protein</fullName>
    </submittedName>
</protein>
<dbReference type="EMBL" id="HACA01019693">
    <property type="protein sequence ID" value="CDW37054.1"/>
    <property type="molecule type" value="Transcribed_RNA"/>
</dbReference>
<organism evidence="1">
    <name type="scientific">Lepeophtheirus salmonis</name>
    <name type="common">Salmon louse</name>
    <name type="synonym">Caligus salmonis</name>
    <dbReference type="NCBI Taxonomy" id="72036"/>
    <lineage>
        <taxon>Eukaryota</taxon>
        <taxon>Metazoa</taxon>
        <taxon>Ecdysozoa</taxon>
        <taxon>Arthropoda</taxon>
        <taxon>Crustacea</taxon>
        <taxon>Multicrustacea</taxon>
        <taxon>Hexanauplia</taxon>
        <taxon>Copepoda</taxon>
        <taxon>Siphonostomatoida</taxon>
        <taxon>Caligidae</taxon>
        <taxon>Lepeophtheirus</taxon>
    </lineage>
</organism>